<dbReference type="EMBL" id="LCNU01000013">
    <property type="protein sequence ID" value="KKU64077.1"/>
    <property type="molecule type" value="Genomic_DNA"/>
</dbReference>
<reference evidence="1 2" key="1">
    <citation type="journal article" date="2015" name="Nature">
        <title>rRNA introns, odd ribosomes, and small enigmatic genomes across a large radiation of phyla.</title>
        <authorList>
            <person name="Brown C.T."/>
            <person name="Hug L.A."/>
            <person name="Thomas B.C."/>
            <person name="Sharon I."/>
            <person name="Castelle C.J."/>
            <person name="Singh A."/>
            <person name="Wilkins M.J."/>
            <person name="Williams K.H."/>
            <person name="Banfield J.F."/>
        </authorList>
    </citation>
    <scope>NUCLEOTIDE SEQUENCE [LARGE SCALE GENOMIC DNA]</scope>
</reference>
<accession>A0A0G1S3X3</accession>
<name>A0A0G1S3X3_9BACT</name>
<dbReference type="Proteomes" id="UP000034502">
    <property type="component" value="Unassembled WGS sequence"/>
</dbReference>
<comment type="caution">
    <text evidence="1">The sequence shown here is derived from an EMBL/GenBank/DDBJ whole genome shotgun (WGS) entry which is preliminary data.</text>
</comment>
<protein>
    <submittedName>
        <fullName evidence="1">Uncharacterized protein</fullName>
    </submittedName>
</protein>
<evidence type="ECO:0000313" key="2">
    <source>
        <dbReference type="Proteomes" id="UP000034502"/>
    </source>
</evidence>
<evidence type="ECO:0000313" key="1">
    <source>
        <dbReference type="EMBL" id="KKU64077.1"/>
    </source>
</evidence>
<gene>
    <name evidence="1" type="ORF">UX86_C0013G0004</name>
</gene>
<proteinExistence type="predicted"/>
<sequence>MTEAFRNALSAYLKSGGSLNYMNRFWHLVRGTEDALTLCLPFIDQFGQQGLHPKQLAESESGLPKTVEGFKNNPEFSVKLLAWTAHSIIGHNPELIGTTPTDMYVYGKIMNELADLSNDKTS</sequence>
<organism evidence="1 2">
    <name type="scientific">Candidatus Amesbacteria bacterium GW2011_GWC1_47_15</name>
    <dbReference type="NCBI Taxonomy" id="1618364"/>
    <lineage>
        <taxon>Bacteria</taxon>
        <taxon>Candidatus Amesiibacteriota</taxon>
    </lineage>
</organism>
<dbReference type="AlphaFoldDB" id="A0A0G1S3X3"/>